<dbReference type="Proteomes" id="UP000235145">
    <property type="component" value="Unassembled WGS sequence"/>
</dbReference>
<name>A0A9R1V4S2_LACSA</name>
<dbReference type="AlphaFoldDB" id="A0A9R1V4S2"/>
<keyword evidence="2" id="KW-1185">Reference proteome</keyword>
<gene>
    <name evidence="1" type="ORF">LSAT_V11C600328230</name>
</gene>
<organism evidence="1 2">
    <name type="scientific">Lactuca sativa</name>
    <name type="common">Garden lettuce</name>
    <dbReference type="NCBI Taxonomy" id="4236"/>
    <lineage>
        <taxon>Eukaryota</taxon>
        <taxon>Viridiplantae</taxon>
        <taxon>Streptophyta</taxon>
        <taxon>Embryophyta</taxon>
        <taxon>Tracheophyta</taxon>
        <taxon>Spermatophyta</taxon>
        <taxon>Magnoliopsida</taxon>
        <taxon>eudicotyledons</taxon>
        <taxon>Gunneridae</taxon>
        <taxon>Pentapetalae</taxon>
        <taxon>asterids</taxon>
        <taxon>campanulids</taxon>
        <taxon>Asterales</taxon>
        <taxon>Asteraceae</taxon>
        <taxon>Cichorioideae</taxon>
        <taxon>Cichorieae</taxon>
        <taxon>Lactucinae</taxon>
        <taxon>Lactuca</taxon>
    </lineage>
</organism>
<accession>A0A9R1V4S2</accession>
<proteinExistence type="predicted"/>
<sequence>MLTLNVGQVASNICLATESNLATASPIAKGNLLTLFGIESRPELENKLKYTQEICSGVILGKELINALANVLNPVDATYSDVLTAKILDIEQCK</sequence>
<evidence type="ECO:0000313" key="2">
    <source>
        <dbReference type="Proteomes" id="UP000235145"/>
    </source>
</evidence>
<dbReference type="EMBL" id="NBSK02000006">
    <property type="protein sequence ID" value="KAJ0199318.1"/>
    <property type="molecule type" value="Genomic_DNA"/>
</dbReference>
<protein>
    <submittedName>
        <fullName evidence="1">Uncharacterized protein</fullName>
    </submittedName>
</protein>
<reference evidence="1 2" key="1">
    <citation type="journal article" date="2017" name="Nat. Commun.">
        <title>Genome assembly with in vitro proximity ligation data and whole-genome triplication in lettuce.</title>
        <authorList>
            <person name="Reyes-Chin-Wo S."/>
            <person name="Wang Z."/>
            <person name="Yang X."/>
            <person name="Kozik A."/>
            <person name="Arikit S."/>
            <person name="Song C."/>
            <person name="Xia L."/>
            <person name="Froenicke L."/>
            <person name="Lavelle D.O."/>
            <person name="Truco M.J."/>
            <person name="Xia R."/>
            <person name="Zhu S."/>
            <person name="Xu C."/>
            <person name="Xu H."/>
            <person name="Xu X."/>
            <person name="Cox K."/>
            <person name="Korf I."/>
            <person name="Meyers B.C."/>
            <person name="Michelmore R.W."/>
        </authorList>
    </citation>
    <scope>NUCLEOTIDE SEQUENCE [LARGE SCALE GENOMIC DNA]</scope>
    <source>
        <strain evidence="2">cv. Salinas</strain>
        <tissue evidence="1">Seedlings</tissue>
    </source>
</reference>
<evidence type="ECO:0000313" key="1">
    <source>
        <dbReference type="EMBL" id="KAJ0199318.1"/>
    </source>
</evidence>
<comment type="caution">
    <text evidence="1">The sequence shown here is derived from an EMBL/GenBank/DDBJ whole genome shotgun (WGS) entry which is preliminary data.</text>
</comment>